<evidence type="ECO:0000256" key="17">
    <source>
        <dbReference type="ARBA" id="ARBA00023264"/>
    </source>
</evidence>
<dbReference type="Proteomes" id="UP000005019">
    <property type="component" value="Unassembled WGS sequence"/>
</dbReference>
<keyword evidence="17" id="KW-1208">Phospholipid metabolism</keyword>
<evidence type="ECO:0000256" key="12">
    <source>
        <dbReference type="ARBA" id="ARBA00022695"/>
    </source>
</evidence>
<feature type="transmembrane region" description="Helical" evidence="19">
    <location>
        <begin position="113"/>
        <end position="132"/>
    </location>
</feature>
<dbReference type="GO" id="GO:0016024">
    <property type="term" value="P:CDP-diacylglycerol biosynthetic process"/>
    <property type="evidence" value="ECO:0007669"/>
    <property type="project" value="UniProtKB-UniPathway"/>
</dbReference>
<evidence type="ECO:0000256" key="5">
    <source>
        <dbReference type="ARBA" id="ARBA00010185"/>
    </source>
</evidence>
<comment type="subcellular location">
    <subcellularLocation>
        <location evidence="2">Cell membrane</location>
        <topology evidence="2">Multi-pass membrane protein</topology>
    </subcellularLocation>
</comment>
<comment type="similarity">
    <text evidence="5 18">Belongs to the CDS family.</text>
</comment>
<feature type="transmembrane region" description="Helical" evidence="19">
    <location>
        <begin position="80"/>
        <end position="101"/>
    </location>
</feature>
<feature type="transmembrane region" description="Helical" evidence="19">
    <location>
        <begin position="27"/>
        <end position="44"/>
    </location>
</feature>
<keyword evidence="15 19" id="KW-0472">Membrane</keyword>
<dbReference type="GO" id="GO:0004605">
    <property type="term" value="F:phosphatidate cytidylyltransferase activity"/>
    <property type="evidence" value="ECO:0007669"/>
    <property type="project" value="UniProtKB-EC"/>
</dbReference>
<dbReference type="UniPathway" id="UPA00557">
    <property type="reaction ID" value="UER00614"/>
</dbReference>
<comment type="caution">
    <text evidence="20">The sequence shown here is derived from an EMBL/GenBank/DDBJ whole genome shotgun (WGS) entry which is preliminary data.</text>
</comment>
<feature type="transmembrane region" description="Helical" evidence="19">
    <location>
        <begin position="56"/>
        <end position="74"/>
    </location>
</feature>
<comment type="pathway">
    <text evidence="3 18">Phospholipid metabolism; CDP-diacylglycerol biosynthesis; CDP-diacylglycerol from sn-glycerol 3-phosphate: step 3/3.</text>
</comment>
<keyword evidence="14" id="KW-0443">Lipid metabolism</keyword>
<dbReference type="InterPro" id="IPR000374">
    <property type="entry name" value="PC_trans"/>
</dbReference>
<evidence type="ECO:0000256" key="4">
    <source>
        <dbReference type="ARBA" id="ARBA00005189"/>
    </source>
</evidence>
<dbReference type="RefSeq" id="WP_008059969.1">
    <property type="nucleotide sequence ID" value="NZ_AFHG01000036.1"/>
</dbReference>
<dbReference type="OrthoDB" id="9799199at2"/>
<evidence type="ECO:0000256" key="8">
    <source>
        <dbReference type="ARBA" id="ARBA00022475"/>
    </source>
</evidence>
<keyword evidence="12 18" id="KW-0548">Nucleotidyltransferase</keyword>
<gene>
    <name evidence="20" type="ORF">METUNv1_01295</name>
</gene>
<evidence type="ECO:0000313" key="21">
    <source>
        <dbReference type="Proteomes" id="UP000005019"/>
    </source>
</evidence>
<keyword evidence="11 18" id="KW-0812">Transmembrane</keyword>
<evidence type="ECO:0000256" key="1">
    <source>
        <dbReference type="ARBA" id="ARBA00001698"/>
    </source>
</evidence>
<evidence type="ECO:0000256" key="14">
    <source>
        <dbReference type="ARBA" id="ARBA00023098"/>
    </source>
</evidence>
<dbReference type="AlphaFoldDB" id="F5RAD4"/>
<dbReference type="GO" id="GO:0005886">
    <property type="term" value="C:plasma membrane"/>
    <property type="evidence" value="ECO:0007669"/>
    <property type="project" value="UniProtKB-SubCell"/>
</dbReference>
<evidence type="ECO:0000256" key="15">
    <source>
        <dbReference type="ARBA" id="ARBA00023136"/>
    </source>
</evidence>
<evidence type="ECO:0000256" key="9">
    <source>
        <dbReference type="ARBA" id="ARBA00022516"/>
    </source>
</evidence>
<dbReference type="PANTHER" id="PTHR46382:SF1">
    <property type="entry name" value="PHOSPHATIDATE CYTIDYLYLTRANSFERASE"/>
    <property type="match status" value="1"/>
</dbReference>
<keyword evidence="9" id="KW-0444">Lipid biosynthesis</keyword>
<evidence type="ECO:0000256" key="6">
    <source>
        <dbReference type="ARBA" id="ARBA00012487"/>
    </source>
</evidence>
<protein>
    <recommendedName>
        <fullName evidence="7 18">Phosphatidate cytidylyltransferase</fullName>
        <ecNumber evidence="6 18">2.7.7.41</ecNumber>
    </recommendedName>
</protein>
<proteinExistence type="inferred from homology"/>
<dbReference type="EMBL" id="AFHG01000036">
    <property type="protein sequence ID" value="EGK72530.1"/>
    <property type="molecule type" value="Genomic_DNA"/>
</dbReference>
<evidence type="ECO:0000256" key="16">
    <source>
        <dbReference type="ARBA" id="ARBA00023209"/>
    </source>
</evidence>
<dbReference type="STRING" id="1000565.METUNv1_01295"/>
<evidence type="ECO:0000256" key="10">
    <source>
        <dbReference type="ARBA" id="ARBA00022679"/>
    </source>
</evidence>
<dbReference type="EC" id="2.7.7.41" evidence="6 18"/>
<evidence type="ECO:0000256" key="11">
    <source>
        <dbReference type="ARBA" id="ARBA00022692"/>
    </source>
</evidence>
<accession>F5RAD4</accession>
<keyword evidence="21" id="KW-1185">Reference proteome</keyword>
<feature type="transmembrane region" description="Helical" evidence="19">
    <location>
        <begin position="138"/>
        <end position="159"/>
    </location>
</feature>
<keyword evidence="10 18" id="KW-0808">Transferase</keyword>
<sequence length="279" mass="29087">MLKQRVITAIVLLVGLSAALALMDLAAWSWLVAVVLGFAGWEWARLGGAGPMPARIAGVLAFAVVALSAQWTFGPDGVRAGAVGRLTALHGVAVLFWLFTVPAWMSRAARPTALVHGLTGFIVLLPPALALIQLRAVGVLPLLLLMAVVWIADIAAYFSGRALGRHKLAPSISPGKTWEGAFGGAVAVQVYGFAIRPLLADSGLVLPSVAVWAGVLLLLTAVSVVGDLFESMLKRQAGMKDSSQLLPGHGGVLDRVDSLTATLPLIGLYLLTLNSGTLH</sequence>
<evidence type="ECO:0000313" key="20">
    <source>
        <dbReference type="EMBL" id="EGK72530.1"/>
    </source>
</evidence>
<dbReference type="PANTHER" id="PTHR46382">
    <property type="entry name" value="PHOSPHATIDATE CYTIDYLYLTRANSFERASE"/>
    <property type="match status" value="1"/>
</dbReference>
<comment type="catalytic activity">
    <reaction evidence="1 18">
        <text>a 1,2-diacyl-sn-glycero-3-phosphate + CTP + H(+) = a CDP-1,2-diacyl-sn-glycerol + diphosphate</text>
        <dbReference type="Rhea" id="RHEA:16229"/>
        <dbReference type="ChEBI" id="CHEBI:15378"/>
        <dbReference type="ChEBI" id="CHEBI:33019"/>
        <dbReference type="ChEBI" id="CHEBI:37563"/>
        <dbReference type="ChEBI" id="CHEBI:58332"/>
        <dbReference type="ChEBI" id="CHEBI:58608"/>
        <dbReference type="EC" id="2.7.7.41"/>
    </reaction>
</comment>
<feature type="transmembrane region" description="Helical" evidence="19">
    <location>
        <begin position="205"/>
        <end position="229"/>
    </location>
</feature>
<evidence type="ECO:0000256" key="3">
    <source>
        <dbReference type="ARBA" id="ARBA00005119"/>
    </source>
</evidence>
<name>F5RAD4_METUF</name>
<evidence type="ECO:0000256" key="13">
    <source>
        <dbReference type="ARBA" id="ARBA00022989"/>
    </source>
</evidence>
<keyword evidence="8" id="KW-1003">Cell membrane</keyword>
<dbReference type="PROSITE" id="PS01315">
    <property type="entry name" value="CDS"/>
    <property type="match status" value="1"/>
</dbReference>
<organism evidence="20 21">
    <name type="scientific">Methyloversatilis universalis (strain ATCC BAA-1314 / DSM 25237 / JCM 13912 / CCUG 52030 / FAM5)</name>
    <dbReference type="NCBI Taxonomy" id="1000565"/>
    <lineage>
        <taxon>Bacteria</taxon>
        <taxon>Pseudomonadati</taxon>
        <taxon>Pseudomonadota</taxon>
        <taxon>Betaproteobacteria</taxon>
        <taxon>Nitrosomonadales</taxon>
        <taxon>Sterolibacteriaceae</taxon>
        <taxon>Methyloversatilis</taxon>
    </lineage>
</organism>
<keyword evidence="16" id="KW-0594">Phospholipid biosynthesis</keyword>
<dbReference type="eggNOG" id="COG0575">
    <property type="taxonomic scope" value="Bacteria"/>
</dbReference>
<dbReference type="Pfam" id="PF01148">
    <property type="entry name" value="CTP_transf_1"/>
    <property type="match status" value="1"/>
</dbReference>
<feature type="transmembrane region" description="Helical" evidence="19">
    <location>
        <begin position="180"/>
        <end position="199"/>
    </location>
</feature>
<keyword evidence="13 19" id="KW-1133">Transmembrane helix</keyword>
<evidence type="ECO:0000256" key="2">
    <source>
        <dbReference type="ARBA" id="ARBA00004651"/>
    </source>
</evidence>
<reference evidence="20 21" key="1">
    <citation type="journal article" date="2011" name="J. Bacteriol.">
        <title>Genome sequence of Methyloversatilis universalis FAM5T, a methylotrophic representative of the order Rhodocyclales.</title>
        <authorList>
            <person name="Kittichotirat W."/>
            <person name="Good N.M."/>
            <person name="Hall R."/>
            <person name="Bringel F."/>
            <person name="Lajus A."/>
            <person name="Medigue C."/>
            <person name="Smalley N.E."/>
            <person name="Beck D."/>
            <person name="Bumgarner R."/>
            <person name="Vuilleumier S."/>
            <person name="Kalyuzhnaya M.G."/>
        </authorList>
    </citation>
    <scope>NUCLEOTIDE SEQUENCE [LARGE SCALE GENOMIC DNA]</scope>
    <source>
        <strain evidence="21">ATCC BAA-1314 / JCM 13912 / FAM5</strain>
    </source>
</reference>
<evidence type="ECO:0000256" key="18">
    <source>
        <dbReference type="RuleBase" id="RU003938"/>
    </source>
</evidence>
<comment type="pathway">
    <text evidence="4">Lipid metabolism.</text>
</comment>
<evidence type="ECO:0000256" key="19">
    <source>
        <dbReference type="SAM" id="Phobius"/>
    </source>
</evidence>
<evidence type="ECO:0000256" key="7">
    <source>
        <dbReference type="ARBA" id="ARBA00019373"/>
    </source>
</evidence>